<dbReference type="GeneID" id="54281907"/>
<evidence type="ECO:0000313" key="2">
    <source>
        <dbReference type="Proteomes" id="UP000799778"/>
    </source>
</evidence>
<sequence>MMSFDFIERSIMGIVYTYLFQGGHGLGFRYFYYSFPTLLFPCPVTIKVCVYELPCPIKSMGTFVPRTTQNGQVLGRRRGRL</sequence>
<name>A0A6A5XK59_9PLEO</name>
<keyword evidence="2" id="KW-1185">Reference proteome</keyword>
<protein>
    <submittedName>
        <fullName evidence="1">Uncharacterized protein</fullName>
    </submittedName>
</protein>
<gene>
    <name evidence="1" type="ORF">BU24DRAFT_372682</name>
</gene>
<dbReference type="EMBL" id="ML978071">
    <property type="protein sequence ID" value="KAF2013343.1"/>
    <property type="molecule type" value="Genomic_DNA"/>
</dbReference>
<dbReference type="Proteomes" id="UP000799778">
    <property type="component" value="Unassembled WGS sequence"/>
</dbReference>
<dbReference type="AlphaFoldDB" id="A0A6A5XK59"/>
<proteinExistence type="predicted"/>
<organism evidence="1 2">
    <name type="scientific">Aaosphaeria arxii CBS 175.79</name>
    <dbReference type="NCBI Taxonomy" id="1450172"/>
    <lineage>
        <taxon>Eukaryota</taxon>
        <taxon>Fungi</taxon>
        <taxon>Dikarya</taxon>
        <taxon>Ascomycota</taxon>
        <taxon>Pezizomycotina</taxon>
        <taxon>Dothideomycetes</taxon>
        <taxon>Pleosporomycetidae</taxon>
        <taxon>Pleosporales</taxon>
        <taxon>Pleosporales incertae sedis</taxon>
        <taxon>Aaosphaeria</taxon>
    </lineage>
</organism>
<dbReference type="RefSeq" id="XP_033381682.1">
    <property type="nucleotide sequence ID" value="XM_033524510.1"/>
</dbReference>
<reference evidence="1" key="1">
    <citation type="journal article" date="2020" name="Stud. Mycol.">
        <title>101 Dothideomycetes genomes: a test case for predicting lifestyles and emergence of pathogens.</title>
        <authorList>
            <person name="Haridas S."/>
            <person name="Albert R."/>
            <person name="Binder M."/>
            <person name="Bloem J."/>
            <person name="Labutti K."/>
            <person name="Salamov A."/>
            <person name="Andreopoulos B."/>
            <person name="Baker S."/>
            <person name="Barry K."/>
            <person name="Bills G."/>
            <person name="Bluhm B."/>
            <person name="Cannon C."/>
            <person name="Castanera R."/>
            <person name="Culley D."/>
            <person name="Daum C."/>
            <person name="Ezra D."/>
            <person name="Gonzalez J."/>
            <person name="Henrissat B."/>
            <person name="Kuo A."/>
            <person name="Liang C."/>
            <person name="Lipzen A."/>
            <person name="Lutzoni F."/>
            <person name="Magnuson J."/>
            <person name="Mondo S."/>
            <person name="Nolan M."/>
            <person name="Ohm R."/>
            <person name="Pangilinan J."/>
            <person name="Park H.-J."/>
            <person name="Ramirez L."/>
            <person name="Alfaro M."/>
            <person name="Sun H."/>
            <person name="Tritt A."/>
            <person name="Yoshinaga Y."/>
            <person name="Zwiers L.-H."/>
            <person name="Turgeon B."/>
            <person name="Goodwin S."/>
            <person name="Spatafora J."/>
            <person name="Crous P."/>
            <person name="Grigoriev I."/>
        </authorList>
    </citation>
    <scope>NUCLEOTIDE SEQUENCE</scope>
    <source>
        <strain evidence="1">CBS 175.79</strain>
    </source>
</reference>
<accession>A0A6A5XK59</accession>
<evidence type="ECO:0000313" key="1">
    <source>
        <dbReference type="EMBL" id="KAF2013343.1"/>
    </source>
</evidence>